<evidence type="ECO:0000256" key="2">
    <source>
        <dbReference type="ARBA" id="ARBA00022900"/>
    </source>
</evidence>
<dbReference type="Pfam" id="PF00014">
    <property type="entry name" value="Kunitz_BPTI"/>
    <property type="match status" value="2"/>
</dbReference>
<dbReference type="InterPro" id="IPR020901">
    <property type="entry name" value="Prtase_inh_Kunz-CS"/>
</dbReference>
<organism evidence="5">
    <name type="scientific">Anisakis simplex</name>
    <name type="common">Herring worm</name>
    <dbReference type="NCBI Taxonomy" id="6269"/>
    <lineage>
        <taxon>Eukaryota</taxon>
        <taxon>Metazoa</taxon>
        <taxon>Ecdysozoa</taxon>
        <taxon>Nematoda</taxon>
        <taxon>Chromadorea</taxon>
        <taxon>Rhabditida</taxon>
        <taxon>Spirurina</taxon>
        <taxon>Ascaridomorpha</taxon>
        <taxon>Ascaridoidea</taxon>
        <taxon>Anisakidae</taxon>
        <taxon>Anisakis</taxon>
        <taxon>Anisakis simplex complex</taxon>
    </lineage>
</organism>
<dbReference type="InterPro" id="IPR002223">
    <property type="entry name" value="Kunitz_BPTI"/>
</dbReference>
<evidence type="ECO:0000256" key="1">
    <source>
        <dbReference type="ARBA" id="ARBA00022690"/>
    </source>
</evidence>
<dbReference type="PANTHER" id="PTHR10083">
    <property type="entry name" value="KUNITZ-TYPE PROTEASE INHIBITOR-RELATED"/>
    <property type="match status" value="1"/>
</dbReference>
<dbReference type="AlphaFoldDB" id="A0A0M3J5Q2"/>
<dbReference type="CDD" id="cd00109">
    <property type="entry name" value="Kunitz-type"/>
    <property type="match status" value="1"/>
</dbReference>
<dbReference type="InterPro" id="IPR050098">
    <property type="entry name" value="TFPI/VKTCI-like"/>
</dbReference>
<name>A0A0M3J5Q2_ANISI</name>
<dbReference type="Gene3D" id="4.10.410.10">
    <property type="entry name" value="Pancreatic trypsin inhibitor Kunitz domain"/>
    <property type="match status" value="2"/>
</dbReference>
<sequence>LTGLCHPFWYDGCLSTSQNIFNDRETCQWLCEMPSLPSSTDVTSKDAYRCLEEKSPGMCKEKYPAYFYNKETRRCEPFAYSGCAGNGNRFLTLQQCESICNQFRKLSVTSLLGFTDNEEKSEFSVVLMYQWTMQLSTLAIENARRE</sequence>
<evidence type="ECO:0000313" key="5">
    <source>
        <dbReference type="WBParaSite" id="ASIM_0000288401-mRNA-1"/>
    </source>
</evidence>
<feature type="domain" description="BPTI/Kunitz inhibitor" evidence="4">
    <location>
        <begin position="50"/>
        <end position="100"/>
    </location>
</feature>
<evidence type="ECO:0000259" key="4">
    <source>
        <dbReference type="PROSITE" id="PS50279"/>
    </source>
</evidence>
<keyword evidence="2" id="KW-0722">Serine protease inhibitor</keyword>
<keyword evidence="1" id="KW-0646">Protease inhibitor</keyword>
<dbReference type="PRINTS" id="PR00759">
    <property type="entry name" value="BASICPTASE"/>
</dbReference>
<dbReference type="PANTHER" id="PTHR10083:SF374">
    <property type="entry name" value="BPTI_KUNITZ INHIBITOR DOMAIN-CONTAINING PROTEIN"/>
    <property type="match status" value="1"/>
</dbReference>
<keyword evidence="3" id="KW-1015">Disulfide bond</keyword>
<protein>
    <submittedName>
        <fullName evidence="5">Putative kunitz-type protease inhibitor (inferred by orthology to a S. mansoni protein)</fullName>
    </submittedName>
</protein>
<dbReference type="SMART" id="SM00131">
    <property type="entry name" value="KU"/>
    <property type="match status" value="1"/>
</dbReference>
<dbReference type="InterPro" id="IPR036880">
    <property type="entry name" value="Kunitz_BPTI_sf"/>
</dbReference>
<dbReference type="PROSITE" id="PS50279">
    <property type="entry name" value="BPTI_KUNITZ_2"/>
    <property type="match status" value="1"/>
</dbReference>
<accession>A0A0M3J5Q2</accession>
<dbReference type="PROSITE" id="PS00280">
    <property type="entry name" value="BPTI_KUNITZ_1"/>
    <property type="match status" value="1"/>
</dbReference>
<evidence type="ECO:0000256" key="3">
    <source>
        <dbReference type="ARBA" id="ARBA00023157"/>
    </source>
</evidence>
<dbReference type="GO" id="GO:0004867">
    <property type="term" value="F:serine-type endopeptidase inhibitor activity"/>
    <property type="evidence" value="ECO:0007669"/>
    <property type="project" value="UniProtKB-KW"/>
</dbReference>
<dbReference type="SUPFAM" id="SSF57362">
    <property type="entry name" value="BPTI-like"/>
    <property type="match status" value="2"/>
</dbReference>
<dbReference type="WBParaSite" id="ASIM_0000288401-mRNA-1">
    <property type="protein sequence ID" value="ASIM_0000288401-mRNA-1"/>
    <property type="gene ID" value="ASIM_0000288401"/>
</dbReference>
<proteinExistence type="predicted"/>
<reference evidence="5" key="1">
    <citation type="submission" date="2017-02" db="UniProtKB">
        <authorList>
            <consortium name="WormBaseParasite"/>
        </authorList>
    </citation>
    <scope>IDENTIFICATION</scope>
</reference>